<proteinExistence type="predicted"/>
<dbReference type="EMBL" id="JAMBPX010000010">
    <property type="protein sequence ID" value="MDG0860274.1"/>
    <property type="molecule type" value="Genomic_DNA"/>
</dbReference>
<dbReference type="Pfam" id="PF17914">
    <property type="entry name" value="HopA1"/>
    <property type="match status" value="1"/>
</dbReference>
<dbReference type="Proteomes" id="UP001152302">
    <property type="component" value="Unassembled WGS sequence"/>
</dbReference>
<gene>
    <name evidence="1" type="ORF">M4L21_13120</name>
</gene>
<evidence type="ECO:0000313" key="2">
    <source>
        <dbReference type="Proteomes" id="UP001152302"/>
    </source>
</evidence>
<dbReference type="AlphaFoldDB" id="A0A9X4LCJ2"/>
<comment type="caution">
    <text evidence="1">The sequence shown here is derived from an EMBL/GenBank/DDBJ whole genome shotgun (WGS) entry which is preliminary data.</text>
</comment>
<reference evidence="1" key="1">
    <citation type="submission" date="2022-05" db="EMBL/GenBank/DDBJ databases">
        <title>Comparative genomics of Staphylococcus equorum isolates.</title>
        <authorList>
            <person name="Luelf R.H."/>
        </authorList>
    </citation>
    <scope>NUCLEOTIDE SEQUENCE</scope>
    <source>
        <strain evidence="1">TMW 2.2343</strain>
    </source>
</reference>
<organism evidence="1 2">
    <name type="scientific">Staphylococcus equorum</name>
    <dbReference type="NCBI Taxonomy" id="246432"/>
    <lineage>
        <taxon>Bacteria</taxon>
        <taxon>Bacillati</taxon>
        <taxon>Bacillota</taxon>
        <taxon>Bacilli</taxon>
        <taxon>Bacillales</taxon>
        <taxon>Staphylococcaceae</taxon>
        <taxon>Staphylococcus</taxon>
    </lineage>
</organism>
<accession>A0A9X4LCJ2</accession>
<protein>
    <submittedName>
        <fullName evidence="1">T3SS effector HopA1 family protein</fullName>
    </submittedName>
</protein>
<evidence type="ECO:0000313" key="1">
    <source>
        <dbReference type="EMBL" id="MDG0860274.1"/>
    </source>
</evidence>
<sequence length="290" mass="33157">MTILSNSIDNLEKIIKLEADLDQIEINNIRYKGVLEKPKNQLIQWLYSNLHTGNIDSYSNDFIKKLNDLDKKIIDSVEDPGIILKAQKEIVGGKEYTLIHGVRVIGKTDEHESVRLPCFRPNLTPGFFMFVHTENGIHSSPVKRHYIYADNPSYGIDLWAKCVKELVDKNVNFSAKVLSSSDSYPRNDALVFYSSDDYIKVEQILLQKVKENPKVLIDGSLLAKKVYKNLYTAEEPLMTNEIKQSFGENRCNAIADAIQDHFVTSVNFKLLLKQRLISYRINTDDLSENA</sequence>
<dbReference type="RefSeq" id="WP_277582080.1">
    <property type="nucleotide sequence ID" value="NZ_JAMBPV010000009.1"/>
</dbReference>
<dbReference type="InterPro" id="IPR040871">
    <property type="entry name" value="HopA1"/>
</dbReference>
<name>A0A9X4LCJ2_9STAP</name>